<evidence type="ECO:0000256" key="3">
    <source>
        <dbReference type="ARBA" id="ARBA00022679"/>
    </source>
</evidence>
<keyword evidence="3" id="KW-0808">Transferase</keyword>
<dbReference type="Pfam" id="PF00288">
    <property type="entry name" value="GHMP_kinases_N"/>
    <property type="match status" value="1"/>
</dbReference>
<dbReference type="InterPro" id="IPR014721">
    <property type="entry name" value="Ribsml_uS5_D2-typ_fold_subgr"/>
</dbReference>
<keyword evidence="13" id="KW-1185">Reference proteome</keyword>
<keyword evidence="1" id="KW-0963">Cytoplasm</keyword>
<dbReference type="PANTHER" id="PTHR43290:SF2">
    <property type="entry name" value="MEVALONATE KINASE"/>
    <property type="match status" value="1"/>
</dbReference>
<dbReference type="STRING" id="633807.BW732_03855"/>
<dbReference type="RefSeq" id="WP_077275547.1">
    <property type="nucleotide sequence ID" value="NZ_CP019609.1"/>
</dbReference>
<dbReference type="AlphaFoldDB" id="A0A1Q2D5G2"/>
<evidence type="ECO:0000313" key="12">
    <source>
        <dbReference type="EMBL" id="AQP53457.1"/>
    </source>
</evidence>
<protein>
    <submittedName>
        <fullName evidence="12">Mevalonate kinase</fullName>
    </submittedName>
</protein>
<reference evidence="12 13" key="1">
    <citation type="journal article" date="2010" name="Int. J. Syst. Evol. Microbiol.">
        <title>Vagococcus penaei sp. nov., isolated from spoilage microbiota of cooked shrimp (Penaeus vannamei).</title>
        <authorList>
            <person name="Jaffres E."/>
            <person name="Prevost H."/>
            <person name="Rossero A."/>
            <person name="Joffraud J.J."/>
            <person name="Dousset X."/>
        </authorList>
    </citation>
    <scope>NUCLEOTIDE SEQUENCE [LARGE SCALE GENOMIC DNA]</scope>
    <source>
        <strain evidence="12 13">CD276</strain>
    </source>
</reference>
<organism evidence="12 13">
    <name type="scientific">Vagococcus penaei</name>
    <dbReference type="NCBI Taxonomy" id="633807"/>
    <lineage>
        <taxon>Bacteria</taxon>
        <taxon>Bacillati</taxon>
        <taxon>Bacillota</taxon>
        <taxon>Bacilli</taxon>
        <taxon>Lactobacillales</taxon>
        <taxon>Enterococcaceae</taxon>
        <taxon>Vagococcus</taxon>
    </lineage>
</organism>
<evidence type="ECO:0000256" key="2">
    <source>
        <dbReference type="ARBA" id="ARBA00022516"/>
    </source>
</evidence>
<gene>
    <name evidence="12" type="ORF">BW732_03855</name>
</gene>
<evidence type="ECO:0000256" key="8">
    <source>
        <dbReference type="ARBA" id="ARBA00023098"/>
    </source>
</evidence>
<feature type="domain" description="GHMP kinase N-terminal" evidence="10">
    <location>
        <begin position="72"/>
        <end position="150"/>
    </location>
</feature>
<dbReference type="GO" id="GO:0005524">
    <property type="term" value="F:ATP binding"/>
    <property type="evidence" value="ECO:0007669"/>
    <property type="project" value="UniProtKB-KW"/>
</dbReference>
<dbReference type="GO" id="GO:0019287">
    <property type="term" value="P:isopentenyl diphosphate biosynthetic process, mevalonate pathway"/>
    <property type="evidence" value="ECO:0007669"/>
    <property type="project" value="UniProtKB-UniPathway"/>
</dbReference>
<evidence type="ECO:0000256" key="9">
    <source>
        <dbReference type="ARBA" id="ARBA00029438"/>
    </source>
</evidence>
<dbReference type="EMBL" id="CP019609">
    <property type="protein sequence ID" value="AQP53457.1"/>
    <property type="molecule type" value="Genomic_DNA"/>
</dbReference>
<dbReference type="PRINTS" id="PR00959">
    <property type="entry name" value="MEVGALKINASE"/>
</dbReference>
<dbReference type="InterPro" id="IPR013750">
    <property type="entry name" value="GHMP_kinase_C_dom"/>
</dbReference>
<dbReference type="Proteomes" id="UP000188246">
    <property type="component" value="Chromosome"/>
</dbReference>
<dbReference type="Gene3D" id="3.30.230.10">
    <property type="match status" value="1"/>
</dbReference>
<evidence type="ECO:0000259" key="11">
    <source>
        <dbReference type="Pfam" id="PF08544"/>
    </source>
</evidence>
<keyword evidence="2" id="KW-0444">Lipid biosynthesis</keyword>
<sequence>MGTNKIGKGYANGKIILLGEHSVVYHQPSIAIPFPAAQINVTVTQQNEPTTIHCDFYHGLLDEMPELLESLKATIQTCLERLGQPDACLTITIESQIPAERGMGSSAAVAVATTRALYDFFDYDLNQADLLAIVDISEKIAHGNPSGLDALMTSSSIPYYYIKGQPFEPINLKLTAYLVVADTGITGQTREAVQSIAAKLTSADGANYQEKINTLGKLASDGRKALESNKPILLGKLMTKVHTLLTELDVSNDALNRLVTTALNEGALGAKLTGGGRGGCMIALASNQSDALNIAAALEAAGAKNTWLYQMNGDTHE</sequence>
<dbReference type="InterPro" id="IPR006204">
    <property type="entry name" value="GHMP_kinase_N_dom"/>
</dbReference>
<dbReference type="OrthoDB" id="9764892at2"/>
<keyword evidence="4" id="KW-0547">Nucleotide-binding</keyword>
<evidence type="ECO:0000256" key="4">
    <source>
        <dbReference type="ARBA" id="ARBA00022741"/>
    </source>
</evidence>
<dbReference type="PANTHER" id="PTHR43290">
    <property type="entry name" value="MEVALONATE KINASE"/>
    <property type="match status" value="1"/>
</dbReference>
<keyword evidence="5 12" id="KW-0418">Kinase</keyword>
<evidence type="ECO:0000256" key="5">
    <source>
        <dbReference type="ARBA" id="ARBA00022777"/>
    </source>
</evidence>
<dbReference type="NCBIfam" id="TIGR00549">
    <property type="entry name" value="mevalon_kin"/>
    <property type="match status" value="1"/>
</dbReference>
<accession>A0A1Q2D5G2</accession>
<dbReference type="InterPro" id="IPR020568">
    <property type="entry name" value="Ribosomal_Su5_D2-typ_SF"/>
</dbReference>
<dbReference type="KEGG" id="vpi:BW732_03855"/>
<feature type="domain" description="GHMP kinase C-terminal" evidence="11">
    <location>
        <begin position="224"/>
        <end position="303"/>
    </location>
</feature>
<evidence type="ECO:0000313" key="13">
    <source>
        <dbReference type="Proteomes" id="UP000188246"/>
    </source>
</evidence>
<keyword evidence="7" id="KW-0460">Magnesium</keyword>
<dbReference type="SUPFAM" id="SSF54211">
    <property type="entry name" value="Ribosomal protein S5 domain 2-like"/>
    <property type="match status" value="1"/>
</dbReference>
<dbReference type="GO" id="GO:0004496">
    <property type="term" value="F:mevalonate kinase activity"/>
    <property type="evidence" value="ECO:0007669"/>
    <property type="project" value="InterPro"/>
</dbReference>
<evidence type="ECO:0000256" key="1">
    <source>
        <dbReference type="ARBA" id="ARBA00022490"/>
    </source>
</evidence>
<evidence type="ECO:0000256" key="6">
    <source>
        <dbReference type="ARBA" id="ARBA00022840"/>
    </source>
</evidence>
<evidence type="ECO:0000259" key="10">
    <source>
        <dbReference type="Pfam" id="PF00288"/>
    </source>
</evidence>
<name>A0A1Q2D5G2_9ENTE</name>
<dbReference type="InterPro" id="IPR006205">
    <property type="entry name" value="Mev_gal_kin"/>
</dbReference>
<evidence type="ECO:0000256" key="7">
    <source>
        <dbReference type="ARBA" id="ARBA00022842"/>
    </source>
</evidence>
<dbReference type="UniPathway" id="UPA00057">
    <property type="reaction ID" value="UER00098"/>
</dbReference>
<dbReference type="Pfam" id="PF08544">
    <property type="entry name" value="GHMP_kinases_C"/>
    <property type="match status" value="1"/>
</dbReference>
<comment type="pathway">
    <text evidence="9">Isoprenoid biosynthesis; isopentenyl diphosphate biosynthesis via mevalonate pathway; isopentenyl diphosphate from (R)-mevalonate: step 1/3.</text>
</comment>
<dbReference type="Gene3D" id="3.30.70.890">
    <property type="entry name" value="GHMP kinase, C-terminal domain"/>
    <property type="match status" value="1"/>
</dbReference>
<keyword evidence="8" id="KW-0443">Lipid metabolism</keyword>
<proteinExistence type="predicted"/>
<dbReference type="SUPFAM" id="SSF55060">
    <property type="entry name" value="GHMP Kinase, C-terminal domain"/>
    <property type="match status" value="1"/>
</dbReference>
<dbReference type="GO" id="GO:0005829">
    <property type="term" value="C:cytosol"/>
    <property type="evidence" value="ECO:0007669"/>
    <property type="project" value="TreeGrafter"/>
</dbReference>
<dbReference type="InterPro" id="IPR036554">
    <property type="entry name" value="GHMP_kinase_C_sf"/>
</dbReference>
<keyword evidence="6" id="KW-0067">ATP-binding</keyword>